<dbReference type="PANTHER" id="PTHR23101">
    <property type="entry name" value="RAB GDP/GTP EXCHANGE FACTOR"/>
    <property type="match status" value="1"/>
</dbReference>
<evidence type="ECO:0000313" key="4">
    <source>
        <dbReference type="RefSeq" id="XP_006817429.1"/>
    </source>
</evidence>
<dbReference type="PANTHER" id="PTHR23101:SF104">
    <property type="entry name" value="PROTEIN SPRINT"/>
    <property type="match status" value="1"/>
</dbReference>
<keyword evidence="3" id="KW-1185">Reference proteome</keyword>
<dbReference type="InterPro" id="IPR000159">
    <property type="entry name" value="RA_dom"/>
</dbReference>
<evidence type="ECO:0000259" key="2">
    <source>
        <dbReference type="PROSITE" id="PS51205"/>
    </source>
</evidence>
<dbReference type="PROSITE" id="PS50200">
    <property type="entry name" value="RA"/>
    <property type="match status" value="1"/>
</dbReference>
<dbReference type="Pfam" id="PF00788">
    <property type="entry name" value="RA"/>
    <property type="match status" value="1"/>
</dbReference>
<sequence>MVVLQHFFNKMYKAYSPLSKMDCLLKAVNTIYKSTKDTRDGHEAVESMGADDFLPVFIYVLAHCDVKTAEIDADYMWGLLDPNLLIGQGGYYLTTLSSAVCVIKNMHLEEEDDTRLPCISDMQGFLKIAFHDNENDVIMSKTLPITPSMTTSDVCQLIASKLDVDNPDDFLLYLVADDTEQELGPRDCPQQLKSDLHTKRQPHIFGYRNKNVHVNWPTPM</sequence>
<reference evidence="4" key="1">
    <citation type="submission" date="2025-08" db="UniProtKB">
        <authorList>
            <consortium name="RefSeq"/>
        </authorList>
    </citation>
    <scope>IDENTIFICATION</scope>
    <source>
        <tissue evidence="4">Testes</tissue>
    </source>
</reference>
<dbReference type="CDD" id="cd01776">
    <property type="entry name" value="RA_Rin"/>
    <property type="match status" value="1"/>
</dbReference>
<dbReference type="InterPro" id="IPR045046">
    <property type="entry name" value="Vps9-like"/>
</dbReference>
<dbReference type="Pfam" id="PF02204">
    <property type="entry name" value="VPS9"/>
    <property type="match status" value="1"/>
</dbReference>
<dbReference type="InterPro" id="IPR037191">
    <property type="entry name" value="VPS9_dom_sf"/>
</dbReference>
<dbReference type="RefSeq" id="XP_006817429.1">
    <property type="nucleotide sequence ID" value="XM_006817366.1"/>
</dbReference>
<dbReference type="SMART" id="SM00314">
    <property type="entry name" value="RA"/>
    <property type="match status" value="1"/>
</dbReference>
<evidence type="ECO:0000259" key="1">
    <source>
        <dbReference type="PROSITE" id="PS50200"/>
    </source>
</evidence>
<accession>A0ABM0MBN8</accession>
<organism evidence="3 4">
    <name type="scientific">Saccoglossus kowalevskii</name>
    <name type="common">Acorn worm</name>
    <dbReference type="NCBI Taxonomy" id="10224"/>
    <lineage>
        <taxon>Eukaryota</taxon>
        <taxon>Metazoa</taxon>
        <taxon>Hemichordata</taxon>
        <taxon>Enteropneusta</taxon>
        <taxon>Harrimaniidae</taxon>
        <taxon>Saccoglossus</taxon>
    </lineage>
</organism>
<gene>
    <name evidence="4" type="primary">LOC102808715</name>
</gene>
<dbReference type="InterPro" id="IPR029071">
    <property type="entry name" value="Ubiquitin-like_domsf"/>
</dbReference>
<dbReference type="PROSITE" id="PS51205">
    <property type="entry name" value="VPS9"/>
    <property type="match status" value="1"/>
</dbReference>
<dbReference type="Proteomes" id="UP000694865">
    <property type="component" value="Unplaced"/>
</dbReference>
<protein>
    <submittedName>
        <fullName evidence="4">Ras and Rab interactor 2-like</fullName>
    </submittedName>
</protein>
<feature type="domain" description="Ras-associating" evidence="1">
    <location>
        <begin position="123"/>
        <end position="211"/>
    </location>
</feature>
<dbReference type="Gene3D" id="1.20.1050.80">
    <property type="entry name" value="VPS9 domain"/>
    <property type="match status" value="1"/>
</dbReference>
<dbReference type="InterPro" id="IPR003123">
    <property type="entry name" value="VPS9"/>
</dbReference>
<name>A0ABM0MBN8_SACKO</name>
<dbReference type="SUPFAM" id="SSF109993">
    <property type="entry name" value="VPS9 domain"/>
    <property type="match status" value="1"/>
</dbReference>
<dbReference type="SMART" id="SM00167">
    <property type="entry name" value="VPS9"/>
    <property type="match status" value="1"/>
</dbReference>
<dbReference type="GeneID" id="102808715"/>
<proteinExistence type="predicted"/>
<evidence type="ECO:0000313" key="3">
    <source>
        <dbReference type="Proteomes" id="UP000694865"/>
    </source>
</evidence>
<feature type="domain" description="VPS9" evidence="2">
    <location>
        <begin position="1"/>
        <end position="112"/>
    </location>
</feature>
<dbReference type="SUPFAM" id="SSF54236">
    <property type="entry name" value="Ubiquitin-like"/>
    <property type="match status" value="1"/>
</dbReference>